<proteinExistence type="predicted"/>
<evidence type="ECO:0000313" key="2">
    <source>
        <dbReference type="Proteomes" id="UP000198393"/>
    </source>
</evidence>
<sequence>MIFDTSYSDKETTRQINLAVGLPFSWKQRWKMGGIGSRRMTITRISEEYQSYMNAKHYISTANIELRPKGIIIHFRHKLQAYSWIMPYNSLKTTYDNLLRLESDGKFIEFEQPNNHQFIQQMMRLKKEF</sequence>
<dbReference type="Proteomes" id="UP000198393">
    <property type="component" value="Unassembled WGS sequence"/>
</dbReference>
<name>A0A239M574_EKHLU</name>
<keyword evidence="2" id="KW-1185">Reference proteome</keyword>
<dbReference type="OrthoDB" id="1436588at2"/>
<accession>A0A239M574</accession>
<dbReference type="EMBL" id="FZPD01000006">
    <property type="protein sequence ID" value="SNT37029.1"/>
    <property type="molecule type" value="Genomic_DNA"/>
</dbReference>
<evidence type="ECO:0000313" key="1">
    <source>
        <dbReference type="EMBL" id="SNT37029.1"/>
    </source>
</evidence>
<gene>
    <name evidence="1" type="ORF">SAMN05421640_3607</name>
</gene>
<reference evidence="1 2" key="1">
    <citation type="submission" date="2017-06" db="EMBL/GenBank/DDBJ databases">
        <authorList>
            <person name="Kim H.J."/>
            <person name="Triplett B.A."/>
        </authorList>
    </citation>
    <scope>NUCLEOTIDE SEQUENCE [LARGE SCALE GENOMIC DNA]</scope>
    <source>
        <strain evidence="1 2">DSM 19307</strain>
    </source>
</reference>
<protein>
    <submittedName>
        <fullName evidence="1">Uncharacterized protein</fullName>
    </submittedName>
</protein>
<organism evidence="1 2">
    <name type="scientific">Ekhidna lutea</name>
    <dbReference type="NCBI Taxonomy" id="447679"/>
    <lineage>
        <taxon>Bacteria</taxon>
        <taxon>Pseudomonadati</taxon>
        <taxon>Bacteroidota</taxon>
        <taxon>Cytophagia</taxon>
        <taxon>Cytophagales</taxon>
        <taxon>Reichenbachiellaceae</taxon>
        <taxon>Ekhidna</taxon>
    </lineage>
</organism>
<dbReference type="RefSeq" id="WP_089358272.1">
    <property type="nucleotide sequence ID" value="NZ_FZPD01000006.1"/>
</dbReference>
<dbReference type="AlphaFoldDB" id="A0A239M574"/>